<dbReference type="PIRSF" id="PIRSF028035">
    <property type="entry name" value="UCP028035"/>
    <property type="match status" value="1"/>
</dbReference>
<sequence length="884" mass="101066">MAPQNLYLSYKRDTKYLIYWMINLSNHLLRSIKRESEVSLNTTGETTVNGLVSMATIISQQNEPIPDVIYRLFKSIIQARSLVSSTFQQFMGPETDEDLKRSNQGHQHVINTLQSAFRILGGEEWEKSHTARSEEPKEDIEQIIFSNRFQQLAVNQDKGSSDEEDDPTSHTTAAARKVSQKRKGKKGTKNKKSKNPKKGMKQDTRNAANDEIPIESIRIIEDGTESDLITDYFVAVFSAVREWAELRAYMQDLWKQVAYEDLNSAVAGAVSNSAISLIKHTNIDIFVDFPGHDTYETIIKTITRSNIDEAQENFGMQRYGRVFDPQTLTVATTDVKEQVLFYAYKDLKDFILDFQANRSGKPTKAMQAKIAKWDPNFDLQKATKEERVSWRRCYTIKWLYDLVNVYSSVVVQENAMKGGKNVYENVDWSANGPCGKHRRIFGLNEFAGEITSMAMKKPGTDISKAIYPHHVFQMQCIVDSFTASRGWSVQVMDGHVLEAPAKNFRPTRDIDLFLNRTNEQDYGHTLDLFELFLEQGRKPGQFRDCFDLVRLTRKDFLDFLGEHKYSHGLETIPPSRFSDHSANGLHEFSPFLCGVGLEEEGHIPTSAFKDALLTKVGQPGFWQARADRDARQRITRPSDDIHQTWDLKKNRVFKTNSMLTTYRASGWNPGVIPDEELPVTSNLFFERIRRVKRLSDSQLEDNALTRTARASQGTDKDIIEYLDGLIDVPKPSIFDEVIKEAFFDDSLFTSDAFPGYNYLELARRDILADVAGYKPLSGFRFMGVINCLMIIFTKLEEQLSEAKNPAFREVYEKPGPWQKERRVGLAVLALSKGNEECLKIAADVFDKNRVNLKPYVYWGGLETETRDAEFYKKKFVLGAKCTVM</sequence>
<feature type="domain" description="DUF6604" evidence="2">
    <location>
        <begin position="9"/>
        <end position="286"/>
    </location>
</feature>
<dbReference type="Proteomes" id="UP000605986">
    <property type="component" value="Unassembled WGS sequence"/>
</dbReference>
<proteinExistence type="predicted"/>
<organism evidence="3 4">
    <name type="scientific">Fusarium austroafricanum</name>
    <dbReference type="NCBI Taxonomy" id="2364996"/>
    <lineage>
        <taxon>Eukaryota</taxon>
        <taxon>Fungi</taxon>
        <taxon>Dikarya</taxon>
        <taxon>Ascomycota</taxon>
        <taxon>Pezizomycotina</taxon>
        <taxon>Sordariomycetes</taxon>
        <taxon>Hypocreomycetidae</taxon>
        <taxon>Hypocreales</taxon>
        <taxon>Nectriaceae</taxon>
        <taxon>Fusarium</taxon>
        <taxon>Fusarium concolor species complex</taxon>
    </lineage>
</organism>
<evidence type="ECO:0000259" key="2">
    <source>
        <dbReference type="Pfam" id="PF20253"/>
    </source>
</evidence>
<dbReference type="InterPro" id="IPR046539">
    <property type="entry name" value="DUF6604"/>
</dbReference>
<dbReference type="OrthoDB" id="5339038at2759"/>
<evidence type="ECO:0000313" key="3">
    <source>
        <dbReference type="EMBL" id="KAF4440348.1"/>
    </source>
</evidence>
<dbReference type="Pfam" id="PF20253">
    <property type="entry name" value="DUF6604"/>
    <property type="match status" value="1"/>
</dbReference>
<feature type="compositionally biased region" description="Basic residues" evidence="1">
    <location>
        <begin position="178"/>
        <end position="199"/>
    </location>
</feature>
<name>A0A8H4K0E0_9HYPO</name>
<comment type="caution">
    <text evidence="3">The sequence shown here is derived from an EMBL/GenBank/DDBJ whole genome shotgun (WGS) entry which is preliminary data.</text>
</comment>
<dbReference type="EMBL" id="JAADJG010000661">
    <property type="protein sequence ID" value="KAF4440348.1"/>
    <property type="molecule type" value="Genomic_DNA"/>
</dbReference>
<feature type="region of interest" description="Disordered" evidence="1">
    <location>
        <begin position="154"/>
        <end position="209"/>
    </location>
</feature>
<dbReference type="PANTHER" id="PTHR38795:SF1">
    <property type="entry name" value="DUF6604 DOMAIN-CONTAINING PROTEIN"/>
    <property type="match status" value="1"/>
</dbReference>
<evidence type="ECO:0000256" key="1">
    <source>
        <dbReference type="SAM" id="MobiDB-lite"/>
    </source>
</evidence>
<gene>
    <name evidence="3" type="ORF">F53441_12296</name>
</gene>
<evidence type="ECO:0000313" key="4">
    <source>
        <dbReference type="Proteomes" id="UP000605986"/>
    </source>
</evidence>
<protein>
    <recommendedName>
        <fullName evidence="2">DUF6604 domain-containing protein</fullName>
    </recommendedName>
</protein>
<reference evidence="3" key="1">
    <citation type="submission" date="2020-01" db="EMBL/GenBank/DDBJ databases">
        <title>Identification and distribution of gene clusters putatively required for synthesis of sphingolipid metabolism inhibitors in phylogenetically diverse species of the filamentous fungus Fusarium.</title>
        <authorList>
            <person name="Kim H.-S."/>
            <person name="Busman M."/>
            <person name="Brown D.W."/>
            <person name="Divon H."/>
            <person name="Uhlig S."/>
            <person name="Proctor R.H."/>
        </authorList>
    </citation>
    <scope>NUCLEOTIDE SEQUENCE</scope>
    <source>
        <strain evidence="3">NRRL 53441</strain>
    </source>
</reference>
<keyword evidence="4" id="KW-1185">Reference proteome</keyword>
<dbReference type="PANTHER" id="PTHR38795">
    <property type="entry name" value="DUF6604 DOMAIN-CONTAINING PROTEIN"/>
    <property type="match status" value="1"/>
</dbReference>
<accession>A0A8H4K0E0</accession>
<dbReference type="InterPro" id="IPR016864">
    <property type="entry name" value="UCP028035"/>
</dbReference>
<dbReference type="AlphaFoldDB" id="A0A8H4K0E0"/>